<proteinExistence type="predicted"/>
<protein>
    <recommendedName>
        <fullName evidence="2">DDE domain-containing protein</fullName>
    </recommendedName>
</protein>
<sequence>MRRPRGWCERFGPRYAAALRRHRPRAGGKWHLDEVFVKIGRVRHCLWRAVDQDGTVLGTPLQSKRAAEAAKRCMAVLMKKQQRTQGARHRRAPILRCRPQRVDVLGRSILSAWSRISPHSRPRRHRVTAPGHRTEMRRRFGTWNGMHRHYRHAHRGWNQRRTPGPAHFGTPSRKRTPTSRRCPRPFHRPPRLRTKERCPCESP</sequence>
<reference evidence="3" key="2">
    <citation type="submission" date="2020-09" db="EMBL/GenBank/DDBJ databases">
        <authorList>
            <person name="Sun Q."/>
            <person name="Ohkuma M."/>
        </authorList>
    </citation>
    <scope>NUCLEOTIDE SEQUENCE</scope>
    <source>
        <strain evidence="3">JCM 3131</strain>
    </source>
</reference>
<accession>A0A918BT97</accession>
<feature type="region of interest" description="Disordered" evidence="1">
    <location>
        <begin position="153"/>
        <end position="203"/>
    </location>
</feature>
<feature type="compositionally biased region" description="Basic and acidic residues" evidence="1">
    <location>
        <begin position="193"/>
        <end position="203"/>
    </location>
</feature>
<name>A0A918BT97_9ACTN</name>
<dbReference type="PANTHER" id="PTHR35528">
    <property type="entry name" value="BLL1675 PROTEIN"/>
    <property type="match status" value="1"/>
</dbReference>
<dbReference type="PANTHER" id="PTHR35528:SF3">
    <property type="entry name" value="BLL1675 PROTEIN"/>
    <property type="match status" value="1"/>
</dbReference>
<evidence type="ECO:0000313" key="4">
    <source>
        <dbReference type="Proteomes" id="UP000620156"/>
    </source>
</evidence>
<organism evidence="3 4">
    <name type="scientific">Streptomyces ruber</name>
    <dbReference type="NCBI Taxonomy" id="83378"/>
    <lineage>
        <taxon>Bacteria</taxon>
        <taxon>Bacillati</taxon>
        <taxon>Actinomycetota</taxon>
        <taxon>Actinomycetes</taxon>
        <taxon>Kitasatosporales</taxon>
        <taxon>Streptomycetaceae</taxon>
        <taxon>Streptomyces</taxon>
    </lineage>
</organism>
<gene>
    <name evidence="3" type="ORF">GCM10010145_68200</name>
</gene>
<dbReference type="InterPro" id="IPR032874">
    <property type="entry name" value="DDE_dom"/>
</dbReference>
<evidence type="ECO:0000313" key="3">
    <source>
        <dbReference type="EMBL" id="GGQ89014.1"/>
    </source>
</evidence>
<comment type="caution">
    <text evidence="3">The sequence shown here is derived from an EMBL/GenBank/DDBJ whole genome shotgun (WGS) entry which is preliminary data.</text>
</comment>
<keyword evidence="4" id="KW-1185">Reference proteome</keyword>
<dbReference type="Pfam" id="PF13610">
    <property type="entry name" value="DDE_Tnp_IS240"/>
    <property type="match status" value="1"/>
</dbReference>
<evidence type="ECO:0000256" key="1">
    <source>
        <dbReference type="SAM" id="MobiDB-lite"/>
    </source>
</evidence>
<reference evidence="3" key="1">
    <citation type="journal article" date="2014" name="Int. J. Syst. Evol. Microbiol.">
        <title>Complete genome sequence of Corynebacterium casei LMG S-19264T (=DSM 44701T), isolated from a smear-ripened cheese.</title>
        <authorList>
            <consortium name="US DOE Joint Genome Institute (JGI-PGF)"/>
            <person name="Walter F."/>
            <person name="Albersmeier A."/>
            <person name="Kalinowski J."/>
            <person name="Ruckert C."/>
        </authorList>
    </citation>
    <scope>NUCLEOTIDE SEQUENCE</scope>
    <source>
        <strain evidence="3">JCM 3131</strain>
    </source>
</reference>
<dbReference type="EMBL" id="BMQK01000030">
    <property type="protein sequence ID" value="GGQ89014.1"/>
    <property type="molecule type" value="Genomic_DNA"/>
</dbReference>
<feature type="domain" description="DDE" evidence="2">
    <location>
        <begin position="29"/>
        <end position="82"/>
    </location>
</feature>
<dbReference type="InterPro" id="IPR052183">
    <property type="entry name" value="IS_Transposase"/>
</dbReference>
<evidence type="ECO:0000259" key="2">
    <source>
        <dbReference type="Pfam" id="PF13610"/>
    </source>
</evidence>
<dbReference type="Proteomes" id="UP000620156">
    <property type="component" value="Unassembled WGS sequence"/>
</dbReference>
<feature type="compositionally biased region" description="Basic residues" evidence="1">
    <location>
        <begin position="172"/>
        <end position="192"/>
    </location>
</feature>
<dbReference type="AlphaFoldDB" id="A0A918BT97"/>